<dbReference type="STRING" id="452.Lspi_2734"/>
<evidence type="ECO:0000313" key="2">
    <source>
        <dbReference type="EMBL" id="KTD61114.1"/>
    </source>
</evidence>
<dbReference type="AlphaFoldDB" id="A0A0W0YW42"/>
<dbReference type="Proteomes" id="UP000054877">
    <property type="component" value="Unassembled WGS sequence"/>
</dbReference>
<dbReference type="EMBL" id="LNYX01000034">
    <property type="protein sequence ID" value="KTD61114.1"/>
    <property type="molecule type" value="Genomic_DNA"/>
</dbReference>
<keyword evidence="1" id="KW-0732">Signal</keyword>
<name>A0A0W0YW42_LEGSP</name>
<organism evidence="2 3">
    <name type="scientific">Legionella spiritensis</name>
    <dbReference type="NCBI Taxonomy" id="452"/>
    <lineage>
        <taxon>Bacteria</taxon>
        <taxon>Pseudomonadati</taxon>
        <taxon>Pseudomonadota</taxon>
        <taxon>Gammaproteobacteria</taxon>
        <taxon>Legionellales</taxon>
        <taxon>Legionellaceae</taxon>
        <taxon>Legionella</taxon>
    </lineage>
</organism>
<sequence length="130" mass="14710">MKWLSVLLLSLLMTMPARADEHTRVVAFLVSIMNHCYEDDNKAGLELAKCMMQVLSKHNNPQQYRVNIYDEHPDRNVASYFKITVYNKEGLVVSCTGIAKETIDIKQCTGKKIVPLTPGKEMPITQPDGQ</sequence>
<evidence type="ECO:0000313" key="3">
    <source>
        <dbReference type="Proteomes" id="UP000054877"/>
    </source>
</evidence>
<proteinExistence type="predicted"/>
<dbReference type="RefSeq" id="WP_058484647.1">
    <property type="nucleotide sequence ID" value="NZ_CAAAII010000012.1"/>
</dbReference>
<accession>A0A0W0YW42</accession>
<feature type="chain" id="PRO_5006918090" evidence="1">
    <location>
        <begin position="20"/>
        <end position="130"/>
    </location>
</feature>
<reference evidence="2 3" key="1">
    <citation type="submission" date="2015-11" db="EMBL/GenBank/DDBJ databases">
        <title>Genomic analysis of 38 Legionella species identifies large and diverse effector repertoires.</title>
        <authorList>
            <person name="Burstein D."/>
            <person name="Amaro F."/>
            <person name="Zusman T."/>
            <person name="Lifshitz Z."/>
            <person name="Cohen O."/>
            <person name="Gilbert J.A."/>
            <person name="Pupko T."/>
            <person name="Shuman H.A."/>
            <person name="Segal G."/>
        </authorList>
    </citation>
    <scope>NUCLEOTIDE SEQUENCE [LARGE SCALE GENOMIC DNA]</scope>
    <source>
        <strain evidence="2 3">Mt.St.Helens-9</strain>
    </source>
</reference>
<dbReference type="PATRIC" id="fig|452.5.peg.3027"/>
<protein>
    <submittedName>
        <fullName evidence="2">Uncharacterized protein</fullName>
    </submittedName>
</protein>
<evidence type="ECO:0000256" key="1">
    <source>
        <dbReference type="SAM" id="SignalP"/>
    </source>
</evidence>
<gene>
    <name evidence="2" type="ORF">Lspi_2734</name>
</gene>
<comment type="caution">
    <text evidence="2">The sequence shown here is derived from an EMBL/GenBank/DDBJ whole genome shotgun (WGS) entry which is preliminary data.</text>
</comment>
<keyword evidence="3" id="KW-1185">Reference proteome</keyword>
<feature type="signal peptide" evidence="1">
    <location>
        <begin position="1"/>
        <end position="19"/>
    </location>
</feature>